<sequence>MQTTIAIIEDNRDFLRRYAAMVDAAPDMRLVGTAANGRDGLAMLERSRADVYLIDLGLPDINGVDLIRQAVRRHPDCDAVVISVFGDDAHILSSIEAGATGYLLKDSTPADMLDGIRTLRDGGAPVSPVIARKILQRMQGRAPGASRTRTDPQAQGLLTDREVEMLRTLAKGLTFIEIGELHEISPHTVARHVKNIYKKLAVHSRGEAVYEATALGLL</sequence>
<dbReference type="Pfam" id="PF00196">
    <property type="entry name" value="GerE"/>
    <property type="match status" value="1"/>
</dbReference>
<keyword evidence="9" id="KW-1185">Reference proteome</keyword>
<feature type="domain" description="HTH luxR-type" evidence="6">
    <location>
        <begin position="151"/>
        <end position="216"/>
    </location>
</feature>
<dbReference type="SMART" id="SM00421">
    <property type="entry name" value="HTH_LUXR"/>
    <property type="match status" value="1"/>
</dbReference>
<dbReference type="SUPFAM" id="SSF46894">
    <property type="entry name" value="C-terminal effector domain of the bipartite response regulators"/>
    <property type="match status" value="1"/>
</dbReference>
<keyword evidence="1 5" id="KW-0597">Phosphoprotein</keyword>
<accession>A0A7W2ICH5</accession>
<keyword evidence="4" id="KW-0804">Transcription</keyword>
<evidence type="ECO:0000313" key="9">
    <source>
        <dbReference type="Proteomes" id="UP000534388"/>
    </source>
</evidence>
<dbReference type="SMART" id="SM00448">
    <property type="entry name" value="REC"/>
    <property type="match status" value="1"/>
</dbReference>
<dbReference type="PANTHER" id="PTHR43214">
    <property type="entry name" value="TWO-COMPONENT RESPONSE REGULATOR"/>
    <property type="match status" value="1"/>
</dbReference>
<dbReference type="PROSITE" id="PS50043">
    <property type="entry name" value="HTH_LUXR_2"/>
    <property type="match status" value="1"/>
</dbReference>
<evidence type="ECO:0000259" key="6">
    <source>
        <dbReference type="PROSITE" id="PS50043"/>
    </source>
</evidence>
<dbReference type="InterPro" id="IPR016032">
    <property type="entry name" value="Sig_transdc_resp-reg_C-effctor"/>
</dbReference>
<dbReference type="GO" id="GO:0006355">
    <property type="term" value="P:regulation of DNA-templated transcription"/>
    <property type="evidence" value="ECO:0007669"/>
    <property type="project" value="InterPro"/>
</dbReference>
<evidence type="ECO:0000256" key="2">
    <source>
        <dbReference type="ARBA" id="ARBA00023015"/>
    </source>
</evidence>
<keyword evidence="3" id="KW-0238">DNA-binding</keyword>
<feature type="domain" description="Response regulatory" evidence="7">
    <location>
        <begin position="4"/>
        <end position="120"/>
    </location>
</feature>
<reference evidence="8 9" key="1">
    <citation type="submission" date="2020-07" db="EMBL/GenBank/DDBJ databases">
        <title>Novel species isolated from subtropical streams in China.</title>
        <authorList>
            <person name="Lu H."/>
        </authorList>
    </citation>
    <scope>NUCLEOTIDE SEQUENCE [LARGE SCALE GENOMIC DNA]</scope>
    <source>
        <strain evidence="8 9">LX20W</strain>
    </source>
</reference>
<dbReference type="Proteomes" id="UP000534388">
    <property type="component" value="Unassembled WGS sequence"/>
</dbReference>
<dbReference type="GO" id="GO:0000160">
    <property type="term" value="P:phosphorelay signal transduction system"/>
    <property type="evidence" value="ECO:0007669"/>
    <property type="project" value="InterPro"/>
</dbReference>
<gene>
    <name evidence="8" type="ORF">H3H37_13100</name>
</gene>
<dbReference type="InterPro" id="IPR001789">
    <property type="entry name" value="Sig_transdc_resp-reg_receiver"/>
</dbReference>
<dbReference type="PRINTS" id="PR00038">
    <property type="entry name" value="HTHLUXR"/>
</dbReference>
<dbReference type="Gene3D" id="3.40.50.2300">
    <property type="match status" value="1"/>
</dbReference>
<dbReference type="CDD" id="cd17535">
    <property type="entry name" value="REC_NarL-like"/>
    <property type="match status" value="1"/>
</dbReference>
<dbReference type="EMBL" id="JACEZT010000007">
    <property type="protein sequence ID" value="MBA5637992.1"/>
    <property type="molecule type" value="Genomic_DNA"/>
</dbReference>
<dbReference type="PANTHER" id="PTHR43214:SF41">
    <property type="entry name" value="NITRATE_NITRITE RESPONSE REGULATOR PROTEIN NARP"/>
    <property type="match status" value="1"/>
</dbReference>
<evidence type="ECO:0000256" key="1">
    <source>
        <dbReference type="ARBA" id="ARBA00022553"/>
    </source>
</evidence>
<dbReference type="CDD" id="cd06170">
    <property type="entry name" value="LuxR_C_like"/>
    <property type="match status" value="1"/>
</dbReference>
<comment type="caution">
    <text evidence="8">The sequence shown here is derived from an EMBL/GenBank/DDBJ whole genome shotgun (WGS) entry which is preliminary data.</text>
</comment>
<protein>
    <submittedName>
        <fullName evidence="8">Response regulator transcription factor</fullName>
    </submittedName>
</protein>
<dbReference type="InterPro" id="IPR039420">
    <property type="entry name" value="WalR-like"/>
</dbReference>
<dbReference type="Pfam" id="PF00072">
    <property type="entry name" value="Response_reg"/>
    <property type="match status" value="1"/>
</dbReference>
<dbReference type="InterPro" id="IPR000792">
    <property type="entry name" value="Tscrpt_reg_LuxR_C"/>
</dbReference>
<evidence type="ECO:0000256" key="4">
    <source>
        <dbReference type="ARBA" id="ARBA00023163"/>
    </source>
</evidence>
<feature type="modified residue" description="4-aspartylphosphate" evidence="5">
    <location>
        <position position="55"/>
    </location>
</feature>
<organism evidence="8 9">
    <name type="scientific">Rugamonas brunnea</name>
    <dbReference type="NCBI Taxonomy" id="2758569"/>
    <lineage>
        <taxon>Bacteria</taxon>
        <taxon>Pseudomonadati</taxon>
        <taxon>Pseudomonadota</taxon>
        <taxon>Betaproteobacteria</taxon>
        <taxon>Burkholderiales</taxon>
        <taxon>Oxalobacteraceae</taxon>
        <taxon>Telluria group</taxon>
        <taxon>Rugamonas</taxon>
    </lineage>
</organism>
<dbReference type="SUPFAM" id="SSF52172">
    <property type="entry name" value="CheY-like"/>
    <property type="match status" value="1"/>
</dbReference>
<dbReference type="AlphaFoldDB" id="A0A7W2ICH5"/>
<dbReference type="InterPro" id="IPR058245">
    <property type="entry name" value="NreC/VraR/RcsB-like_REC"/>
</dbReference>
<evidence type="ECO:0000259" key="7">
    <source>
        <dbReference type="PROSITE" id="PS50110"/>
    </source>
</evidence>
<dbReference type="PROSITE" id="PS50110">
    <property type="entry name" value="RESPONSE_REGULATORY"/>
    <property type="match status" value="1"/>
</dbReference>
<evidence type="ECO:0000256" key="5">
    <source>
        <dbReference type="PROSITE-ProRule" id="PRU00169"/>
    </source>
</evidence>
<evidence type="ECO:0000313" key="8">
    <source>
        <dbReference type="EMBL" id="MBA5637992.1"/>
    </source>
</evidence>
<dbReference type="InterPro" id="IPR011006">
    <property type="entry name" value="CheY-like_superfamily"/>
</dbReference>
<dbReference type="GO" id="GO:0003677">
    <property type="term" value="F:DNA binding"/>
    <property type="evidence" value="ECO:0007669"/>
    <property type="project" value="UniProtKB-KW"/>
</dbReference>
<proteinExistence type="predicted"/>
<evidence type="ECO:0000256" key="3">
    <source>
        <dbReference type="ARBA" id="ARBA00023125"/>
    </source>
</evidence>
<keyword evidence="2" id="KW-0805">Transcription regulation</keyword>
<name>A0A7W2ICH5_9BURK</name>